<dbReference type="InterPro" id="IPR035994">
    <property type="entry name" value="Nucleoside_phosphorylase_sf"/>
</dbReference>
<dbReference type="OrthoDB" id="20872at2759"/>
<reference evidence="1 2" key="1">
    <citation type="submission" date="2017-03" db="EMBL/GenBank/DDBJ databases">
        <title>Genomes of endolithic fungi from Antarctica.</title>
        <authorList>
            <person name="Coleine C."/>
            <person name="Masonjones S."/>
            <person name="Stajich J.E."/>
        </authorList>
    </citation>
    <scope>NUCLEOTIDE SEQUENCE [LARGE SCALE GENOMIC DNA]</scope>
    <source>
        <strain evidence="1 2">CCFEE 5311</strain>
    </source>
</reference>
<comment type="caution">
    <text evidence="1">The sequence shown here is derived from an EMBL/GenBank/DDBJ whole genome shotgun (WGS) entry which is preliminary data.</text>
</comment>
<dbReference type="Gene3D" id="3.40.50.300">
    <property type="entry name" value="P-loop containing nucleotide triphosphate hydrolases"/>
    <property type="match status" value="1"/>
</dbReference>
<dbReference type="InterPro" id="IPR027417">
    <property type="entry name" value="P-loop_NTPase"/>
</dbReference>
<dbReference type="Gene3D" id="1.25.40.10">
    <property type="entry name" value="Tetratricopeptide repeat domain"/>
    <property type="match status" value="1"/>
</dbReference>
<accession>A0A4U0V2T7</accession>
<dbReference type="SUPFAM" id="SSF48452">
    <property type="entry name" value="TPR-like"/>
    <property type="match status" value="1"/>
</dbReference>
<dbReference type="GO" id="GO:0009116">
    <property type="term" value="P:nucleoside metabolic process"/>
    <property type="evidence" value="ECO:0007669"/>
    <property type="project" value="InterPro"/>
</dbReference>
<gene>
    <name evidence="1" type="ORF">B0A54_07100</name>
</gene>
<organism evidence="1 2">
    <name type="scientific">Friedmanniomyces endolithicus</name>
    <dbReference type="NCBI Taxonomy" id="329885"/>
    <lineage>
        <taxon>Eukaryota</taxon>
        <taxon>Fungi</taxon>
        <taxon>Dikarya</taxon>
        <taxon>Ascomycota</taxon>
        <taxon>Pezizomycotina</taxon>
        <taxon>Dothideomycetes</taxon>
        <taxon>Dothideomycetidae</taxon>
        <taxon>Mycosphaerellales</taxon>
        <taxon>Teratosphaeriaceae</taxon>
        <taxon>Friedmanniomyces</taxon>
    </lineage>
</organism>
<dbReference type="Pfam" id="PF13424">
    <property type="entry name" value="TPR_12"/>
    <property type="match status" value="1"/>
</dbReference>
<dbReference type="PANTHER" id="PTHR46082:SF6">
    <property type="entry name" value="AAA+ ATPASE DOMAIN-CONTAINING PROTEIN-RELATED"/>
    <property type="match status" value="1"/>
</dbReference>
<dbReference type="InterPro" id="IPR011990">
    <property type="entry name" value="TPR-like_helical_dom_sf"/>
</dbReference>
<dbReference type="AlphaFoldDB" id="A0A4U0V2T7"/>
<dbReference type="SUPFAM" id="SSF52540">
    <property type="entry name" value="P-loop containing nucleoside triphosphate hydrolases"/>
    <property type="match status" value="1"/>
</dbReference>
<dbReference type="PANTHER" id="PTHR46082">
    <property type="entry name" value="ATP/GTP-BINDING PROTEIN-RELATED"/>
    <property type="match status" value="1"/>
</dbReference>
<dbReference type="GO" id="GO:0043531">
    <property type="term" value="F:ADP binding"/>
    <property type="evidence" value="ECO:0007669"/>
    <property type="project" value="InterPro"/>
</dbReference>
<sequence length="1050" mass="116971">MSVNARPKSRDGFQIAIICALPEERDTVENIMTAHFKDPKRPYGKAQGDDNVYTLGELGGKPVVLVAPRGMGKLNTRDLARGLRISFPNILYSFVVGITGGAPFTYEGKATAVSDKHLGDVGGAGGASFTYNGEAWKESDIHLGDEHDHVLESRTDIETVLPRAPQEVANFIHQFERGRSAAFKRILGKTNADLAGHSELETGPGKYHEHPGSAGGVDHVYALGYRHKHQKSGTCETCDNCTKWQHEVCLFARDASCEDLGCEPCLTHRARDTKLHFGRYGSADAVLKSGHRRDLLIKQKHVIGFEMEGAGAWEVLPTIVIKGVQPTPNNSVEASSTAKRDWLLPRPANPQYTGYSYVLEYLKSRILAEDGEPRNRRQLTIVMSGMGGVGKSETILQFVKRNRTPLHERYTLHRHTSEQVLTSEQALCCTVGGLWQRDDCSYDDILDGVKDRLASSKTPILLILDNCDDSTVDYNRYIPNGDQVTVVLTTRLSNARKYASADPQDTKMRLFLRLDGLNPDAAVDLLMELSETQDRDHDSSKDAGRIVKALDFHPLAITVAGSLIQSAVYSLQEYANALDSRLAQAELLDTESELARYKKVSATFEVSAQALARLGSTDPSAHDALALLDILAFMHHQGVHEEIFVRAWSYEESVLSRWEGKDEEANLNIKTLTPWHVAQCRKFLQPRPLEGRMHAFRKARAHLDRLSLVNVDPATKSISLHLLVYEWARARLQRPGEAWASAASILTLSTKGRNDWQPFSDRLVRHLETNFKLASGPGDSAILCPQRELCRIWYRFAWQMCRADSIQTIVLCERLVEGTKDCCGESSTEVGLVDAQYIFGIVHLKDGQVKEAVKQLEHVAIELLEHVVEVQEKSLAADHPDRLAFQHVLASAYLEADNGHDAQAKELLEHVVEVRENSLAADNPDLLASQHVLAYAYLACGQTKQAVELLEHVVKVREKSLPEDHPNRLASQRVLAQVYWQDGQGQRALDLIQHVVAVWQTRKSERQVDYRGQINSERLLARMLEKLAVSDEALDLVESSSADHDPGEQA</sequence>
<dbReference type="GO" id="GO:0003824">
    <property type="term" value="F:catalytic activity"/>
    <property type="evidence" value="ECO:0007669"/>
    <property type="project" value="InterPro"/>
</dbReference>
<dbReference type="SUPFAM" id="SSF53167">
    <property type="entry name" value="Purine and uridine phosphorylases"/>
    <property type="match status" value="1"/>
</dbReference>
<dbReference type="InterPro" id="IPR053137">
    <property type="entry name" value="NLR-like"/>
</dbReference>
<proteinExistence type="predicted"/>
<protein>
    <submittedName>
        <fullName evidence="1">Uncharacterized protein</fullName>
    </submittedName>
</protein>
<dbReference type="STRING" id="329885.A0A4U0V2T7"/>
<evidence type="ECO:0000313" key="1">
    <source>
        <dbReference type="EMBL" id="TKA42884.1"/>
    </source>
</evidence>
<dbReference type="Gene3D" id="3.40.50.1580">
    <property type="entry name" value="Nucleoside phosphorylase domain"/>
    <property type="match status" value="1"/>
</dbReference>
<dbReference type="Proteomes" id="UP000310066">
    <property type="component" value="Unassembled WGS sequence"/>
</dbReference>
<name>A0A4U0V2T7_9PEZI</name>
<dbReference type="EMBL" id="NAJP01000021">
    <property type="protein sequence ID" value="TKA42884.1"/>
    <property type="molecule type" value="Genomic_DNA"/>
</dbReference>
<evidence type="ECO:0000313" key="2">
    <source>
        <dbReference type="Proteomes" id="UP000310066"/>
    </source>
</evidence>